<evidence type="ECO:0000313" key="2">
    <source>
        <dbReference type="Proteomes" id="UP001256827"/>
    </source>
</evidence>
<dbReference type="PANTHER" id="PTHR43434">
    <property type="entry name" value="PHOSPHOGLYCOLATE PHOSPHATASE"/>
    <property type="match status" value="1"/>
</dbReference>
<organism evidence="1 2">
    <name type="scientific">Brevibacillus brevis</name>
    <name type="common">Bacillus brevis</name>
    <dbReference type="NCBI Taxonomy" id="1393"/>
    <lineage>
        <taxon>Bacteria</taxon>
        <taxon>Bacillati</taxon>
        <taxon>Bacillota</taxon>
        <taxon>Bacilli</taxon>
        <taxon>Bacillales</taxon>
        <taxon>Paenibacillaceae</taxon>
        <taxon>Brevibacillus</taxon>
    </lineage>
</organism>
<dbReference type="SFLD" id="SFLDG01129">
    <property type="entry name" value="C1.5:_HAD__Beta-PGM__Phosphata"/>
    <property type="match status" value="1"/>
</dbReference>
<dbReference type="Proteomes" id="UP001256827">
    <property type="component" value="Chromosome"/>
</dbReference>
<dbReference type="InterPro" id="IPR041492">
    <property type="entry name" value="HAD_2"/>
</dbReference>
<proteinExistence type="predicted"/>
<gene>
    <name evidence="1" type="ORF">RGB73_01245</name>
</gene>
<accession>A0ABY9T4T4</accession>
<dbReference type="SFLD" id="SFLDS00003">
    <property type="entry name" value="Haloacid_Dehalogenase"/>
    <property type="match status" value="1"/>
</dbReference>
<dbReference type="InterPro" id="IPR050155">
    <property type="entry name" value="HAD-like_hydrolase_sf"/>
</dbReference>
<dbReference type="InterPro" id="IPR006439">
    <property type="entry name" value="HAD-SF_hydro_IA"/>
</dbReference>
<sequence length="228" mass="25654">MSIPYAVLFDMDGTLLQTEKLSTPAFRRTFEKLRDRGLWDGPMPNESEITNVLGMTIDQVWKKLLPGASEAAIEAADTYLLENEIQLIRERVTDLYPGVIQTLQELHDRGIPLFIASNGQEDYIDALCDEYGLRPLMTDLYSAGRFRTRSKNDLVAKLLADYQVETAVMVGDRHSDVEAGKKNGLFTIGCDFGFANPGELDQADVVITKFPQVLDHLPKIDTNRQRQT</sequence>
<protein>
    <submittedName>
        <fullName evidence="1">HAD-IA family hydrolase</fullName>
    </submittedName>
</protein>
<evidence type="ECO:0000313" key="1">
    <source>
        <dbReference type="EMBL" id="WNC15041.1"/>
    </source>
</evidence>
<dbReference type="PANTHER" id="PTHR43434:SF1">
    <property type="entry name" value="PHOSPHOGLYCOLATE PHOSPHATASE"/>
    <property type="match status" value="1"/>
</dbReference>
<dbReference type="Gene3D" id="1.10.150.240">
    <property type="entry name" value="Putative phosphatase, domain 2"/>
    <property type="match status" value="1"/>
</dbReference>
<keyword evidence="2" id="KW-1185">Reference proteome</keyword>
<dbReference type="GO" id="GO:0016787">
    <property type="term" value="F:hydrolase activity"/>
    <property type="evidence" value="ECO:0007669"/>
    <property type="project" value="UniProtKB-KW"/>
</dbReference>
<dbReference type="RefSeq" id="WP_310768033.1">
    <property type="nucleotide sequence ID" value="NZ_CP134050.1"/>
</dbReference>
<dbReference type="Gene3D" id="3.40.50.1000">
    <property type="entry name" value="HAD superfamily/HAD-like"/>
    <property type="match status" value="1"/>
</dbReference>
<dbReference type="InterPro" id="IPR023198">
    <property type="entry name" value="PGP-like_dom2"/>
</dbReference>
<dbReference type="SUPFAM" id="SSF56784">
    <property type="entry name" value="HAD-like"/>
    <property type="match status" value="1"/>
</dbReference>
<dbReference type="InterPro" id="IPR023214">
    <property type="entry name" value="HAD_sf"/>
</dbReference>
<dbReference type="EMBL" id="CP134050">
    <property type="protein sequence ID" value="WNC15041.1"/>
    <property type="molecule type" value="Genomic_DNA"/>
</dbReference>
<name>A0ABY9T4T4_BREBE</name>
<dbReference type="NCBIfam" id="TIGR01549">
    <property type="entry name" value="HAD-SF-IA-v1"/>
    <property type="match status" value="1"/>
</dbReference>
<dbReference type="InterPro" id="IPR036412">
    <property type="entry name" value="HAD-like_sf"/>
</dbReference>
<dbReference type="Pfam" id="PF13419">
    <property type="entry name" value="HAD_2"/>
    <property type="match status" value="1"/>
</dbReference>
<keyword evidence="1" id="KW-0378">Hydrolase</keyword>
<reference evidence="1 2" key="1">
    <citation type="submission" date="2023-09" db="EMBL/GenBank/DDBJ databases">
        <title>Complete Genome and Methylome dissection of Bacillus brevis NEB573 original source of BbsI restriction endonuclease.</title>
        <authorList>
            <person name="Fomenkov A."/>
            <person name="Roberts R.D."/>
        </authorList>
    </citation>
    <scope>NUCLEOTIDE SEQUENCE [LARGE SCALE GENOMIC DNA]</scope>
    <source>
        <strain evidence="1 2">NEB573</strain>
    </source>
</reference>